<name>A0A840WBL9_9ACTN</name>
<proteinExistence type="predicted"/>
<accession>A0A840WBL9</accession>
<keyword evidence="1" id="KW-1133">Transmembrane helix</keyword>
<feature type="transmembrane region" description="Helical" evidence="1">
    <location>
        <begin position="135"/>
        <end position="153"/>
    </location>
</feature>
<dbReference type="Proteomes" id="UP000579647">
    <property type="component" value="Unassembled WGS sequence"/>
</dbReference>
<dbReference type="AlphaFoldDB" id="A0A840WBL9"/>
<gene>
    <name evidence="2" type="ORF">HNR07_003920</name>
</gene>
<dbReference type="RefSeq" id="WP_184366154.1">
    <property type="nucleotide sequence ID" value="NZ_BAAAKM010000016.1"/>
</dbReference>
<evidence type="ECO:0000256" key="1">
    <source>
        <dbReference type="SAM" id="Phobius"/>
    </source>
</evidence>
<feature type="transmembrane region" description="Helical" evidence="1">
    <location>
        <begin position="108"/>
        <end position="129"/>
    </location>
</feature>
<comment type="caution">
    <text evidence="2">The sequence shown here is derived from an EMBL/GenBank/DDBJ whole genome shotgun (WGS) entry which is preliminary data.</text>
</comment>
<reference evidence="2 3" key="1">
    <citation type="submission" date="2020-08" db="EMBL/GenBank/DDBJ databases">
        <title>Sequencing the genomes of 1000 actinobacteria strains.</title>
        <authorList>
            <person name="Klenk H.-P."/>
        </authorList>
    </citation>
    <scope>NUCLEOTIDE SEQUENCE [LARGE SCALE GENOMIC DNA]</scope>
    <source>
        <strain evidence="2 3">DSM 44598</strain>
    </source>
</reference>
<evidence type="ECO:0008006" key="4">
    <source>
        <dbReference type="Google" id="ProtNLM"/>
    </source>
</evidence>
<dbReference type="EMBL" id="JACHDO010000001">
    <property type="protein sequence ID" value="MBB5492783.1"/>
    <property type="molecule type" value="Genomic_DNA"/>
</dbReference>
<evidence type="ECO:0000313" key="3">
    <source>
        <dbReference type="Proteomes" id="UP000579647"/>
    </source>
</evidence>
<feature type="transmembrane region" description="Helical" evidence="1">
    <location>
        <begin position="82"/>
        <end position="101"/>
    </location>
</feature>
<protein>
    <recommendedName>
        <fullName evidence="4">DUF4064 domain-containing protein</fullName>
    </recommendedName>
</protein>
<keyword evidence="1" id="KW-0472">Membrane</keyword>
<evidence type="ECO:0000313" key="2">
    <source>
        <dbReference type="EMBL" id="MBB5492783.1"/>
    </source>
</evidence>
<feature type="transmembrane region" description="Helical" evidence="1">
    <location>
        <begin position="28"/>
        <end position="49"/>
    </location>
</feature>
<organism evidence="2 3">
    <name type="scientific">Nocardiopsis metallicus</name>
    <dbReference type="NCBI Taxonomy" id="179819"/>
    <lineage>
        <taxon>Bacteria</taxon>
        <taxon>Bacillati</taxon>
        <taxon>Actinomycetota</taxon>
        <taxon>Actinomycetes</taxon>
        <taxon>Streptosporangiales</taxon>
        <taxon>Nocardiopsidaceae</taxon>
        <taxon>Nocardiopsis</taxon>
    </lineage>
</organism>
<keyword evidence="1" id="KW-0812">Transmembrane</keyword>
<keyword evidence="3" id="KW-1185">Reference proteome</keyword>
<sequence length="163" mass="17765">MPDFNAPHYEALRPDAPMPKRVSTVRTLMYIGGVCGILMSLLFVMGLSASPEEMQAALDEQTAMAAEQGVAMAFDLDMMRSFMAFAVVVTGLYGALSFFIASRLRNRTVGVFWATMLFQGVAGGILLWGLLGGEILMIVPLGFAVTMLGFMWAKESRAYYGLL</sequence>